<name>J9H2W6_9ZZZZ</name>
<dbReference type="SUPFAM" id="SSF53300">
    <property type="entry name" value="vWA-like"/>
    <property type="match status" value="1"/>
</dbReference>
<evidence type="ECO:0000256" key="1">
    <source>
        <dbReference type="ARBA" id="ARBA00022475"/>
    </source>
</evidence>
<evidence type="ECO:0000259" key="6">
    <source>
        <dbReference type="PROSITE" id="PS50234"/>
    </source>
</evidence>
<dbReference type="SMART" id="SM00327">
    <property type="entry name" value="VWA"/>
    <property type="match status" value="1"/>
</dbReference>
<evidence type="ECO:0000256" key="3">
    <source>
        <dbReference type="ARBA" id="ARBA00022989"/>
    </source>
</evidence>
<evidence type="ECO:0000256" key="2">
    <source>
        <dbReference type="ARBA" id="ARBA00022692"/>
    </source>
</evidence>
<dbReference type="Pfam" id="PF13519">
    <property type="entry name" value="VWA_2"/>
    <property type="match status" value="1"/>
</dbReference>
<dbReference type="EMBL" id="AMCI01000761">
    <property type="protein sequence ID" value="EJX07915.1"/>
    <property type="molecule type" value="Genomic_DNA"/>
</dbReference>
<accession>J9H2W6</accession>
<keyword evidence="2 5" id="KW-0812">Transmembrane</keyword>
<dbReference type="AlphaFoldDB" id="J9H2W6"/>
<evidence type="ECO:0000256" key="4">
    <source>
        <dbReference type="ARBA" id="ARBA00023136"/>
    </source>
</evidence>
<keyword evidence="3 5" id="KW-1133">Transmembrane helix</keyword>
<dbReference type="Gene3D" id="3.40.50.410">
    <property type="entry name" value="von Willebrand factor, type A domain"/>
    <property type="match status" value="1"/>
</dbReference>
<evidence type="ECO:0000256" key="5">
    <source>
        <dbReference type="SAM" id="Phobius"/>
    </source>
</evidence>
<dbReference type="PROSITE" id="PS50234">
    <property type="entry name" value="VWFA"/>
    <property type="match status" value="1"/>
</dbReference>
<protein>
    <submittedName>
        <fullName evidence="7">von Willebrand factor type A domain protein</fullName>
    </submittedName>
</protein>
<feature type="domain" description="VWFA" evidence="6">
    <location>
        <begin position="91"/>
        <end position="288"/>
    </location>
</feature>
<comment type="caution">
    <text evidence="7">The sequence shown here is derived from an EMBL/GenBank/DDBJ whole genome shotgun (WGS) entry which is preliminary data.</text>
</comment>
<evidence type="ECO:0000313" key="7">
    <source>
        <dbReference type="EMBL" id="EJX07915.1"/>
    </source>
</evidence>
<gene>
    <name evidence="7" type="ORF">EVA_03976</name>
</gene>
<dbReference type="PANTHER" id="PTHR22550">
    <property type="entry name" value="SPORE GERMINATION PROTEIN"/>
    <property type="match status" value="1"/>
</dbReference>
<feature type="transmembrane region" description="Helical" evidence="5">
    <location>
        <begin position="12"/>
        <end position="30"/>
    </location>
</feature>
<keyword evidence="4 5" id="KW-0472">Membrane</keyword>
<dbReference type="InterPro" id="IPR024163">
    <property type="entry name" value="Aerotolerance_reg_N"/>
</dbReference>
<reference evidence="7" key="1">
    <citation type="journal article" date="2012" name="PLoS ONE">
        <title>Gene sets for utilization of primary and secondary nutrition supplies in the distal gut of endangered iberian lynx.</title>
        <authorList>
            <person name="Alcaide M."/>
            <person name="Messina E."/>
            <person name="Richter M."/>
            <person name="Bargiela R."/>
            <person name="Peplies J."/>
            <person name="Huws S.A."/>
            <person name="Newbold C.J."/>
            <person name="Golyshin P.N."/>
            <person name="Simon M.A."/>
            <person name="Lopez G."/>
            <person name="Yakimov M.M."/>
            <person name="Ferrer M."/>
        </authorList>
    </citation>
    <scope>NUCLEOTIDE SEQUENCE</scope>
</reference>
<dbReference type="PANTHER" id="PTHR22550:SF5">
    <property type="entry name" value="LEUCINE ZIPPER PROTEIN 4"/>
    <property type="match status" value="1"/>
</dbReference>
<proteinExistence type="predicted"/>
<dbReference type="InterPro" id="IPR036465">
    <property type="entry name" value="vWFA_dom_sf"/>
</dbReference>
<dbReference type="Pfam" id="PF07584">
    <property type="entry name" value="BatA"/>
    <property type="match status" value="1"/>
</dbReference>
<organism evidence="7">
    <name type="scientific">gut metagenome</name>
    <dbReference type="NCBI Taxonomy" id="749906"/>
    <lineage>
        <taxon>unclassified sequences</taxon>
        <taxon>metagenomes</taxon>
        <taxon>organismal metagenomes</taxon>
    </lineage>
</organism>
<dbReference type="InterPro" id="IPR002035">
    <property type="entry name" value="VWF_A"/>
</dbReference>
<feature type="transmembrane region" description="Helical" evidence="5">
    <location>
        <begin position="57"/>
        <end position="74"/>
    </location>
</feature>
<sequence length="337" mass="37147">MFQFLHPEYLYALLGIPVLALLYLAGVRLTRRNLKRLGDKRLIQSLMPERSTLRQHVKFSILLLIAALMVILIARPQYGLKQKSETTQGIEAIVMMDVSNSMLARDVLPTRLDRSKLLVTNLVERMKNDKIGLGVFAGEAYPQLPITSDYASAKLFIDALSAGMVTLQGTNIGAAINLASQSFTDNKNVGKAIILITDGENHEPGAEEAAREAAKQGIQVFVIGVGTTQGAEIPTPEGVLTDRNGQPVCTALNEKMCRELAKAGKGIYLHLDQTNSAQEELQAQLSRLKQSSTTSSYTARDEQFQAVALIILLLLILETCIYETKNPLFKRFKLFSK</sequence>
<dbReference type="InterPro" id="IPR050768">
    <property type="entry name" value="UPF0353/GerABKA_families"/>
</dbReference>
<keyword evidence="1" id="KW-1003">Cell membrane</keyword>